<feature type="signal peptide" evidence="1">
    <location>
        <begin position="1"/>
        <end position="17"/>
    </location>
</feature>
<feature type="chain" id="PRO_5040759878" evidence="1">
    <location>
        <begin position="18"/>
        <end position="76"/>
    </location>
</feature>
<evidence type="ECO:0000313" key="3">
    <source>
        <dbReference type="Proteomes" id="UP001165122"/>
    </source>
</evidence>
<name>A0A9W7FH96_9STRA</name>
<evidence type="ECO:0000313" key="2">
    <source>
        <dbReference type="EMBL" id="GMI12060.1"/>
    </source>
</evidence>
<reference evidence="3" key="1">
    <citation type="journal article" date="2023" name="Commun. Biol.">
        <title>Genome analysis of Parmales, the sister group of diatoms, reveals the evolutionary specialization of diatoms from phago-mixotrophs to photoautotrophs.</title>
        <authorList>
            <person name="Ban H."/>
            <person name="Sato S."/>
            <person name="Yoshikawa S."/>
            <person name="Yamada K."/>
            <person name="Nakamura Y."/>
            <person name="Ichinomiya M."/>
            <person name="Sato N."/>
            <person name="Blanc-Mathieu R."/>
            <person name="Endo H."/>
            <person name="Kuwata A."/>
            <person name="Ogata H."/>
        </authorList>
    </citation>
    <scope>NUCLEOTIDE SEQUENCE [LARGE SCALE GENOMIC DNA]</scope>
    <source>
        <strain evidence="3">NIES 3700</strain>
    </source>
</reference>
<dbReference type="AlphaFoldDB" id="A0A9W7FH96"/>
<organism evidence="2 3">
    <name type="scientific">Triparma laevis f. longispina</name>
    <dbReference type="NCBI Taxonomy" id="1714387"/>
    <lineage>
        <taxon>Eukaryota</taxon>
        <taxon>Sar</taxon>
        <taxon>Stramenopiles</taxon>
        <taxon>Ochrophyta</taxon>
        <taxon>Bolidophyceae</taxon>
        <taxon>Parmales</taxon>
        <taxon>Triparmaceae</taxon>
        <taxon>Triparma</taxon>
    </lineage>
</organism>
<proteinExistence type="predicted"/>
<keyword evidence="1" id="KW-0732">Signal</keyword>
<accession>A0A9W7FH96</accession>
<evidence type="ECO:0000256" key="1">
    <source>
        <dbReference type="SAM" id="SignalP"/>
    </source>
</evidence>
<keyword evidence="3" id="KW-1185">Reference proteome</keyword>
<dbReference type="Proteomes" id="UP001165122">
    <property type="component" value="Unassembled WGS sequence"/>
</dbReference>
<sequence>MKLHVATLLALLATANGFAPLMPSNRLTKSNTARSVLADPEAVSAKKAKLAKIEELKTKSANLLAPLQDGEYLIER</sequence>
<comment type="caution">
    <text evidence="2">The sequence shown here is derived from an EMBL/GenBank/DDBJ whole genome shotgun (WGS) entry which is preliminary data.</text>
</comment>
<dbReference type="EMBL" id="BRXW01000171">
    <property type="protein sequence ID" value="GMI12060.1"/>
    <property type="molecule type" value="Genomic_DNA"/>
</dbReference>
<gene>
    <name evidence="2" type="ORF">TrLO_g2626</name>
</gene>
<protein>
    <submittedName>
        <fullName evidence="2">Uncharacterized protein</fullName>
    </submittedName>
</protein>